<name>A0A2P7Q288_9FIRM</name>
<evidence type="ECO:0000256" key="2">
    <source>
        <dbReference type="SAM" id="Phobius"/>
    </source>
</evidence>
<evidence type="ECO:0000256" key="1">
    <source>
        <dbReference type="SAM" id="Coils"/>
    </source>
</evidence>
<keyword evidence="2" id="KW-0472">Membrane</keyword>
<feature type="coiled-coil region" evidence="1">
    <location>
        <begin position="352"/>
        <end position="411"/>
    </location>
</feature>
<reference evidence="3" key="1">
    <citation type="thesis" date="2015" institute="Rutgers" country="The State University of New Jersey, 14 College Farm Rd., New Brunswick, NJ, USA">
        <title>Ammonia toxicity in bacteria and its implications for treatment of and resource recovery from highly nitrogenous organic wastes.</title>
        <authorList>
            <person name="Luther A.K."/>
        </authorList>
    </citation>
    <scope>NUCLEOTIDE SEQUENCE</scope>
    <source>
        <strain evidence="3">RT-10B</strain>
    </source>
</reference>
<gene>
    <name evidence="3" type="ORF">UF10_01330</name>
</gene>
<evidence type="ECO:0000313" key="3">
    <source>
        <dbReference type="EMBL" id="PSJ32075.1"/>
    </source>
</evidence>
<organism evidence="3 4">
    <name type="scientific">Peptostreptococcus russellii</name>
    <dbReference type="NCBI Taxonomy" id="215200"/>
    <lineage>
        <taxon>Bacteria</taxon>
        <taxon>Bacillati</taxon>
        <taxon>Bacillota</taxon>
        <taxon>Clostridia</taxon>
        <taxon>Peptostreptococcales</taxon>
        <taxon>Peptostreptococcaceae</taxon>
        <taxon>Peptostreptococcus</taxon>
    </lineage>
</organism>
<dbReference type="PANTHER" id="PTHR30032:SF8">
    <property type="entry name" value="GERMINATION-SPECIFIC N-ACETYLMURAMOYL-L-ALANINE AMIDASE"/>
    <property type="match status" value="1"/>
</dbReference>
<dbReference type="InterPro" id="IPR051922">
    <property type="entry name" value="Bact_Sporulation_Assoc"/>
</dbReference>
<dbReference type="Pfam" id="PF04122">
    <property type="entry name" value="CW_binding_2"/>
    <property type="match status" value="3"/>
</dbReference>
<dbReference type="Proteomes" id="UP000241434">
    <property type="component" value="Unassembled WGS sequence"/>
</dbReference>
<keyword evidence="2" id="KW-0812">Transmembrane</keyword>
<protein>
    <recommendedName>
        <fullName evidence="5">Cell wall binding repeat 2</fullName>
    </recommendedName>
</protein>
<dbReference type="InterPro" id="IPR007253">
    <property type="entry name" value="Cell_wall-bd_2"/>
</dbReference>
<keyword evidence="2" id="KW-1133">Transmembrane helix</keyword>
<proteinExistence type="predicted"/>
<accession>A0A2P7Q288</accession>
<keyword evidence="4" id="KW-1185">Reference proteome</keyword>
<dbReference type="Gene3D" id="3.40.50.12090">
    <property type="match status" value="2"/>
</dbReference>
<comment type="caution">
    <text evidence="3">The sequence shown here is derived from an EMBL/GenBank/DDBJ whole genome shotgun (WGS) entry which is preliminary data.</text>
</comment>
<evidence type="ECO:0000313" key="4">
    <source>
        <dbReference type="Proteomes" id="UP000241434"/>
    </source>
</evidence>
<dbReference type="PANTHER" id="PTHR30032">
    <property type="entry name" value="N-ACETYLMURAMOYL-L-ALANINE AMIDASE-RELATED"/>
    <property type="match status" value="1"/>
</dbReference>
<keyword evidence="1" id="KW-0175">Coiled coil</keyword>
<feature type="transmembrane region" description="Helical" evidence="2">
    <location>
        <begin position="31"/>
        <end position="56"/>
    </location>
</feature>
<dbReference type="EMBL" id="JYGE01000002">
    <property type="protein sequence ID" value="PSJ32075.1"/>
    <property type="molecule type" value="Genomic_DNA"/>
</dbReference>
<dbReference type="AlphaFoldDB" id="A0A2P7Q288"/>
<evidence type="ECO:0008006" key="5">
    <source>
        <dbReference type="Google" id="ProtNLM"/>
    </source>
</evidence>
<sequence length="447" mass="49147">MDKAAIKWILLIISINIGEEGKIMNKKKKKIGSLIMASIISVATVAQTFSVSTFAYSSYERIAGVNRYETSKLVSNRNQSDTVVIASGENFADALSSVNLSNKYGASTILTNGNTDIINTLKARNVKKIFLVGGVNSIPQNLENKLKESFNDVERIAGVNRYETSRKTIKRTGYTKLGVASGKTFPDALSASALLKQEDYGLLLVDGDHSYTVPEGTTVEYTFGGSRTIVQNGGERINGTSRFETAVKISNMVKDPKSMAVVSGDNYADALSATNLVISEGAIVMPVQKYPYYDVIRKARQVDKVYFIGGENSVSNETASRIIQKGVGGIDKPSAGEDYDTDELTSDQQKLLDDIEERGKRIIDDIEKVEDAIDTLRNINWPSAQDFADRVEEIQDMIQKIRDDIKDLGDLDIGSPSDIINEIKDNLIDKLTSRLLDAIKKLIGIRR</sequence>